<dbReference type="EMBL" id="WHZX01000008">
    <property type="protein sequence ID" value="NEG72445.1"/>
    <property type="molecule type" value="Genomic_DNA"/>
</dbReference>
<dbReference type="Pfam" id="PF01636">
    <property type="entry name" value="APH"/>
    <property type="match status" value="1"/>
</dbReference>
<name>A0A6L4WZR7_9BIFI</name>
<sequence length="374" mass="41398">MSVIDPQLADIAASFQFDGTIDSIEPYGDGHINATYLVVTGTRRYILQRMNTSIFPDTVHLMRNIELVTAFLREHGKETLEIIPTTAGTSYLEDERGAWRAYVFIEHTVSYNLVPNADVFRESGAAFGEFQNYLAAFDASQLTETIAHFHDTPHRFEDFKAALAADVKGRAAGCRPEIDFYLAHADEYATITSGLADGTIPLRVTHNDTKLNNILMDETTGKARVIIDLDTIMPGSMLYDFGDSIRFGASTALEDEPDLDKVHFSADLFRAYTEGFVGALRASITPREAALLPTGARMMTLECGMRFLADYLAGDTYFATKYPEHNLVRSRTQIKLVQEMEEQDDVMRAIVADVMAAGDGRVSGDTQEGGRADD</sequence>
<evidence type="ECO:0000313" key="3">
    <source>
        <dbReference type="EMBL" id="NEG72445.1"/>
    </source>
</evidence>
<dbReference type="Proteomes" id="UP000469943">
    <property type="component" value="Unassembled WGS sequence"/>
</dbReference>
<evidence type="ECO:0000313" key="4">
    <source>
        <dbReference type="Proteomes" id="UP000469943"/>
    </source>
</evidence>
<dbReference type="Gene3D" id="3.90.1200.10">
    <property type="match status" value="1"/>
</dbReference>
<gene>
    <name evidence="2" type="ORF">DSM100688_1645</name>
    <name evidence="3" type="ORF">GFD24_09585</name>
</gene>
<evidence type="ECO:0000313" key="5">
    <source>
        <dbReference type="Proteomes" id="UP000482084"/>
    </source>
</evidence>
<dbReference type="PANTHER" id="PTHR21064">
    <property type="entry name" value="AMINOGLYCOSIDE PHOSPHOTRANSFERASE DOMAIN-CONTAINING PROTEIN-RELATED"/>
    <property type="match status" value="1"/>
</dbReference>
<dbReference type="Gene3D" id="3.30.200.20">
    <property type="entry name" value="Phosphorylase Kinase, domain 1"/>
    <property type="match status" value="1"/>
</dbReference>
<dbReference type="PANTHER" id="PTHR21064:SF5">
    <property type="entry name" value="SLR1880 PROTEIN"/>
    <property type="match status" value="1"/>
</dbReference>
<accession>A0A6L4WZR7</accession>
<dbReference type="GO" id="GO:0016740">
    <property type="term" value="F:transferase activity"/>
    <property type="evidence" value="ECO:0007669"/>
    <property type="project" value="UniProtKB-KW"/>
</dbReference>
<evidence type="ECO:0000259" key="1">
    <source>
        <dbReference type="Pfam" id="PF01636"/>
    </source>
</evidence>
<evidence type="ECO:0000313" key="2">
    <source>
        <dbReference type="EMBL" id="KAB8287286.1"/>
    </source>
</evidence>
<keyword evidence="5" id="KW-1185">Reference proteome</keyword>
<dbReference type="EMBL" id="WBSM01000009">
    <property type="protein sequence ID" value="KAB8287286.1"/>
    <property type="molecule type" value="Genomic_DNA"/>
</dbReference>
<comment type="caution">
    <text evidence="2">The sequence shown here is derived from an EMBL/GenBank/DDBJ whole genome shotgun (WGS) entry which is preliminary data.</text>
</comment>
<reference evidence="2 5" key="2">
    <citation type="submission" date="2019-10" db="EMBL/GenBank/DDBJ databases">
        <title>Characterization of the phylogenetic diversity of two novel species belonging to the genus Bifidobacterium: Bifidobacterium cebidarum sp. nov. and Bifidobacterium leontopitheci sp. nov.</title>
        <authorList>
            <person name="Lugli G.A."/>
            <person name="Duranti S."/>
            <person name="Milani C."/>
            <person name="Turroni F."/>
            <person name="Ventura M."/>
        </authorList>
    </citation>
    <scope>NUCLEOTIDE SEQUENCE [LARGE SCALE GENOMIC DNA]</scope>
    <source>
        <strain evidence="2 5">DSM 100688</strain>
    </source>
</reference>
<feature type="domain" description="Aminoglycoside phosphotransferase" evidence="1">
    <location>
        <begin position="24"/>
        <end position="263"/>
    </location>
</feature>
<proteinExistence type="predicted"/>
<dbReference type="InterPro" id="IPR002575">
    <property type="entry name" value="Aminoglycoside_PTrfase"/>
</dbReference>
<reference evidence="3 4" key="1">
    <citation type="submission" date="2019-10" db="EMBL/GenBank/DDBJ databases">
        <title>Bifidobacterium from non-human primates.</title>
        <authorList>
            <person name="Modesto M."/>
        </authorList>
    </citation>
    <scope>NUCLEOTIDE SEQUENCE [LARGE SCALE GENOMIC DNA]</scope>
    <source>
        <strain evidence="3 4">TREM</strain>
    </source>
</reference>
<dbReference type="InterPro" id="IPR050249">
    <property type="entry name" value="Pseudomonas-type_ThrB"/>
</dbReference>
<dbReference type="OrthoDB" id="526037at2"/>
<dbReference type="RefSeq" id="WP_152358674.1">
    <property type="nucleotide sequence ID" value="NZ_WBSM01000009.1"/>
</dbReference>
<dbReference type="SUPFAM" id="SSF56112">
    <property type="entry name" value="Protein kinase-like (PK-like)"/>
    <property type="match status" value="1"/>
</dbReference>
<dbReference type="InterPro" id="IPR011009">
    <property type="entry name" value="Kinase-like_dom_sf"/>
</dbReference>
<dbReference type="Proteomes" id="UP000482084">
    <property type="component" value="Unassembled WGS sequence"/>
</dbReference>
<protein>
    <submittedName>
        <fullName evidence="2">Mucin desulfatase</fullName>
    </submittedName>
    <submittedName>
        <fullName evidence="3">Phosphotransferase</fullName>
    </submittedName>
</protein>
<keyword evidence="3" id="KW-0808">Transferase</keyword>
<dbReference type="AlphaFoldDB" id="A0A6L4WZR7"/>
<organism evidence="2 5">
    <name type="scientific">Bifidobacterium ramosum</name>
    <dbReference type="NCBI Taxonomy" id="1798158"/>
    <lineage>
        <taxon>Bacteria</taxon>
        <taxon>Bacillati</taxon>
        <taxon>Actinomycetota</taxon>
        <taxon>Actinomycetes</taxon>
        <taxon>Bifidobacteriales</taxon>
        <taxon>Bifidobacteriaceae</taxon>
        <taxon>Bifidobacterium</taxon>
    </lineage>
</organism>